<dbReference type="AlphaFoldDB" id="A0A1L9P1Q9"/>
<protein>
    <recommendedName>
        <fullName evidence="2">FAS1-like dehydratase domain-containing protein</fullName>
    </recommendedName>
</protein>
<evidence type="ECO:0000313" key="4">
    <source>
        <dbReference type="Proteomes" id="UP000184514"/>
    </source>
</evidence>
<feature type="domain" description="FAS1-like dehydratase" evidence="2">
    <location>
        <begin position="60"/>
        <end position="151"/>
    </location>
</feature>
<sequence length="302" mass="33607">MLDVEKPHSETHPHPDLSDWIGQRERAHGCVTHHAALTIRATLVGEGEEQLGGDTMPHLWHWYAFPPTASVDGLGADGHPKLGGFLPPVPLERRMWAGGILEFFQPLKVGEPLERRSSITNVVEKSGASGQMVFVTVQHDIFTDRGLCVREQQDIVYLDIPERFNPPPAKPVPRATDDAVIVIDQTVPTSEPLLFRYSAITFNAHRIHYDLPYAQAVEKYPGLVVHGPLQAQLLMDAASKWAGKAPMLFKFRGVHPMFHQNDLRLVGTQNVSEDTGTRKLTLCTALGDQHQGMQATAEWEED</sequence>
<dbReference type="PANTHER" id="PTHR28152:SF1">
    <property type="entry name" value="HYDROXYACYL-THIOESTER DEHYDRATASE TYPE 2, MITOCHONDRIAL"/>
    <property type="match status" value="1"/>
</dbReference>
<dbReference type="InterPro" id="IPR039569">
    <property type="entry name" value="FAS1-like_DH_region"/>
</dbReference>
<reference evidence="3 4" key="1">
    <citation type="submission" date="2016-10" db="EMBL/GenBank/DDBJ databases">
        <title>Genome sequence of Planktotalea frisia SH6-1.</title>
        <authorList>
            <person name="Poehlein A."/>
            <person name="Bakenhus I."/>
            <person name="Voget S."/>
            <person name="Brinkhoff T."/>
            <person name="Simon M."/>
        </authorList>
    </citation>
    <scope>NUCLEOTIDE SEQUENCE [LARGE SCALE GENOMIC DNA]</scope>
    <source>
        <strain evidence="3 4">SH6-1</strain>
    </source>
</reference>
<keyword evidence="4" id="KW-1185">Reference proteome</keyword>
<organism evidence="3 4">
    <name type="scientific">Planktotalea frisia</name>
    <dbReference type="NCBI Taxonomy" id="696762"/>
    <lineage>
        <taxon>Bacteria</taxon>
        <taxon>Pseudomonadati</taxon>
        <taxon>Pseudomonadota</taxon>
        <taxon>Alphaproteobacteria</taxon>
        <taxon>Rhodobacterales</taxon>
        <taxon>Paracoccaceae</taxon>
        <taxon>Planktotalea</taxon>
    </lineage>
</organism>
<name>A0A1L9P1Q9_9RHOB</name>
<feature type="region of interest" description="Disordered" evidence="1">
    <location>
        <begin position="1"/>
        <end position="20"/>
    </location>
</feature>
<dbReference type="SUPFAM" id="SSF54637">
    <property type="entry name" value="Thioesterase/thiol ester dehydrase-isomerase"/>
    <property type="match status" value="2"/>
</dbReference>
<dbReference type="Pfam" id="PF13452">
    <property type="entry name" value="FAS1_DH_region"/>
    <property type="match status" value="1"/>
</dbReference>
<evidence type="ECO:0000256" key="1">
    <source>
        <dbReference type="SAM" id="MobiDB-lite"/>
    </source>
</evidence>
<dbReference type="PANTHER" id="PTHR28152">
    <property type="entry name" value="HYDROXYACYL-THIOESTER DEHYDRATASE TYPE 2, MITOCHONDRIAL"/>
    <property type="match status" value="1"/>
</dbReference>
<dbReference type="STRING" id="696762.PFRI_03280"/>
<dbReference type="Gene3D" id="3.10.129.10">
    <property type="entry name" value="Hotdog Thioesterase"/>
    <property type="match status" value="2"/>
</dbReference>
<dbReference type="GO" id="GO:0019171">
    <property type="term" value="F:(3R)-hydroxyacyl-[acyl-carrier-protein] dehydratase activity"/>
    <property type="evidence" value="ECO:0007669"/>
    <property type="project" value="TreeGrafter"/>
</dbReference>
<dbReference type="Proteomes" id="UP000184514">
    <property type="component" value="Unassembled WGS sequence"/>
</dbReference>
<gene>
    <name evidence="3" type="ORF">PFRI_03280</name>
</gene>
<dbReference type="EMBL" id="MLCB01000023">
    <property type="protein sequence ID" value="OJI95436.1"/>
    <property type="molecule type" value="Genomic_DNA"/>
</dbReference>
<dbReference type="OrthoDB" id="7183822at2"/>
<evidence type="ECO:0000259" key="2">
    <source>
        <dbReference type="Pfam" id="PF13452"/>
    </source>
</evidence>
<accession>A0A1L9P1Q9</accession>
<comment type="caution">
    <text evidence="3">The sequence shown here is derived from an EMBL/GenBank/DDBJ whole genome shotgun (WGS) entry which is preliminary data.</text>
</comment>
<proteinExistence type="predicted"/>
<dbReference type="InterPro" id="IPR029069">
    <property type="entry name" value="HotDog_dom_sf"/>
</dbReference>
<evidence type="ECO:0000313" key="3">
    <source>
        <dbReference type="EMBL" id="OJI95436.1"/>
    </source>
</evidence>
<dbReference type="InterPro" id="IPR052741">
    <property type="entry name" value="Mitochondrial_HTD2"/>
</dbReference>